<dbReference type="RefSeq" id="WP_089137187.1">
    <property type="nucleotide sequence ID" value="NZ_BCMG01000012.1"/>
</dbReference>
<organism evidence="4 5">
    <name type="scientific">Secundilactobacillus silagei JCM 19001</name>
    <dbReference type="NCBI Taxonomy" id="1302250"/>
    <lineage>
        <taxon>Bacteria</taxon>
        <taxon>Bacillati</taxon>
        <taxon>Bacillota</taxon>
        <taxon>Bacilli</taxon>
        <taxon>Lactobacillales</taxon>
        <taxon>Lactobacillaceae</taxon>
        <taxon>Secundilactobacillus</taxon>
    </lineage>
</organism>
<name>A0A1Z5IK29_9LACO</name>
<evidence type="ECO:0000259" key="3">
    <source>
        <dbReference type="PROSITE" id="PS50977"/>
    </source>
</evidence>
<dbReference type="STRING" id="1302250.GCA_001313225_02699"/>
<sequence>MKRGQLSREIIIEKGLEIASESGLSGITYNGLAREIGIRPQSMYRYVKDIAAVKSGIVALYVQQLVTYLKQQLSSLTSKSALRQLAVAFIDFTQSGMPFTDMVWGISYYSDEVPVADAMAQLRRLTQGLVAEVSGDEKLVKANTALFLEFVIGHLALLTARKAPKLDQTIFDQNVDRIIDQF</sequence>
<accession>A0A1Z5IK29</accession>
<dbReference type="Gene3D" id="1.10.357.10">
    <property type="entry name" value="Tetracycline Repressor, domain 2"/>
    <property type="match status" value="1"/>
</dbReference>
<comment type="caution">
    <text evidence="4">The sequence shown here is derived from an EMBL/GenBank/DDBJ whole genome shotgun (WGS) entry which is preliminary data.</text>
</comment>
<evidence type="ECO:0000256" key="1">
    <source>
        <dbReference type="ARBA" id="ARBA00023125"/>
    </source>
</evidence>
<feature type="domain" description="HTH tetR-type" evidence="3">
    <location>
        <begin position="5"/>
        <end position="65"/>
    </location>
</feature>
<dbReference type="SUPFAM" id="SSF46689">
    <property type="entry name" value="Homeodomain-like"/>
    <property type="match status" value="1"/>
</dbReference>
<feature type="DNA-binding region" description="H-T-H motif" evidence="2">
    <location>
        <begin position="28"/>
        <end position="47"/>
    </location>
</feature>
<proteinExistence type="predicted"/>
<dbReference type="InterPro" id="IPR001647">
    <property type="entry name" value="HTH_TetR"/>
</dbReference>
<dbReference type="PROSITE" id="PS50977">
    <property type="entry name" value="HTH_TETR_2"/>
    <property type="match status" value="1"/>
</dbReference>
<evidence type="ECO:0000256" key="2">
    <source>
        <dbReference type="PROSITE-ProRule" id="PRU00335"/>
    </source>
</evidence>
<dbReference type="AlphaFoldDB" id="A0A1Z5IK29"/>
<dbReference type="Proteomes" id="UP000198402">
    <property type="component" value="Unassembled WGS sequence"/>
</dbReference>
<dbReference type="OrthoDB" id="71867at2"/>
<evidence type="ECO:0000313" key="5">
    <source>
        <dbReference type="Proteomes" id="UP000198402"/>
    </source>
</evidence>
<gene>
    <name evidence="4" type="primary">tetR_25</name>
    <name evidence="4" type="ORF">IWT126_02174</name>
</gene>
<keyword evidence="5" id="KW-1185">Reference proteome</keyword>
<dbReference type="GO" id="GO:0003677">
    <property type="term" value="F:DNA binding"/>
    <property type="evidence" value="ECO:0007669"/>
    <property type="project" value="UniProtKB-UniRule"/>
</dbReference>
<dbReference type="EMBL" id="BCMG01000012">
    <property type="protein sequence ID" value="GAX02110.1"/>
    <property type="molecule type" value="Genomic_DNA"/>
</dbReference>
<dbReference type="InterPro" id="IPR009057">
    <property type="entry name" value="Homeodomain-like_sf"/>
</dbReference>
<evidence type="ECO:0000313" key="4">
    <source>
        <dbReference type="EMBL" id="GAX02110.1"/>
    </source>
</evidence>
<protein>
    <submittedName>
        <fullName evidence="4">TetR family transcriptional regulator</fullName>
    </submittedName>
</protein>
<keyword evidence="1 2" id="KW-0238">DNA-binding</keyword>
<reference evidence="4 5" key="1">
    <citation type="submission" date="2015-11" db="EMBL/GenBank/DDBJ databases">
        <title>Draft genome sequences of new species of the genus Lactobacillus isolated from orchardgrass silage.</title>
        <authorList>
            <person name="Tohno M."/>
            <person name="Tanizawa Y."/>
            <person name="Arita M."/>
        </authorList>
    </citation>
    <scope>NUCLEOTIDE SEQUENCE [LARGE SCALE GENOMIC DNA]</scope>
    <source>
        <strain evidence="4 5">IWT126</strain>
    </source>
</reference>